<sequence>MLKTFGIVANKGKPEARIVARELVYLLEEKGARVLLDEQMASYVGRGDIGTSLEAIGSEAQLLCVLGGDGTLLGIARRLAGRSLPILGINLGTLGFLSEADPEHLPHAVDNLLSGQYYIEERSMLEAELVRNKSTLARYTAMNDIGIAKGSFCRIIQCAVYLDDVYVATFSGDGVIVSSPTGSTAYSLSAGGPIVAPNVDMLLLTPVAPHSLTARPMVLSPNQVIRIEVDAIHHEMGLSIDGQFGYKLEGGDQIFIRKSPYVTPLVKWKKGGFFETIRTKLQGEWE</sequence>
<comment type="caution">
    <text evidence="8">Lacks conserved residue(s) required for the propagation of feature annotation.</text>
</comment>
<feature type="binding site" evidence="8">
    <location>
        <position position="208"/>
    </location>
    <ligand>
        <name>NAD(+)</name>
        <dbReference type="ChEBI" id="CHEBI:57540"/>
    </ligand>
</feature>
<dbReference type="PANTHER" id="PTHR20275">
    <property type="entry name" value="NAD KINASE"/>
    <property type="match status" value="1"/>
</dbReference>
<dbReference type="InterPro" id="IPR002504">
    <property type="entry name" value="NADK"/>
</dbReference>
<keyword evidence="1 8" id="KW-0808">Transferase</keyword>
<comment type="catalytic activity">
    <reaction evidence="7 8">
        <text>NAD(+) + ATP = ADP + NADP(+) + H(+)</text>
        <dbReference type="Rhea" id="RHEA:18629"/>
        <dbReference type="ChEBI" id="CHEBI:15378"/>
        <dbReference type="ChEBI" id="CHEBI:30616"/>
        <dbReference type="ChEBI" id="CHEBI:57540"/>
        <dbReference type="ChEBI" id="CHEBI:58349"/>
        <dbReference type="ChEBI" id="CHEBI:456216"/>
        <dbReference type="EC" id="2.7.1.23"/>
    </reaction>
</comment>
<dbReference type="GO" id="GO:0046872">
    <property type="term" value="F:metal ion binding"/>
    <property type="evidence" value="ECO:0007669"/>
    <property type="project" value="UniProtKB-UniRule"/>
</dbReference>
<keyword evidence="6 8" id="KW-0520">NAD</keyword>
<dbReference type="Pfam" id="PF20143">
    <property type="entry name" value="NAD_kinase_C"/>
    <property type="match status" value="1"/>
</dbReference>
<feature type="binding site" evidence="8">
    <location>
        <position position="154"/>
    </location>
    <ligand>
        <name>NAD(+)</name>
        <dbReference type="ChEBI" id="CHEBI:57540"/>
    </ligand>
</feature>
<feature type="active site" description="Proton acceptor" evidence="8">
    <location>
        <position position="69"/>
    </location>
</feature>
<dbReference type="GO" id="GO:0006741">
    <property type="term" value="P:NADP+ biosynthetic process"/>
    <property type="evidence" value="ECO:0007669"/>
    <property type="project" value="UniProtKB-UniRule"/>
</dbReference>
<comment type="cofactor">
    <cofactor evidence="8">
        <name>a divalent metal cation</name>
        <dbReference type="ChEBI" id="CHEBI:60240"/>
    </cofactor>
</comment>
<reference evidence="9 10" key="1">
    <citation type="submission" date="2013-03" db="EMBL/GenBank/DDBJ databases">
        <title>Assembly of a new bacterial strain Brevibacillus borstelensis AK1.</title>
        <authorList>
            <person name="Rajan I."/>
            <person name="PoliReddy D."/>
            <person name="Sugumar T."/>
            <person name="Rathinam K."/>
            <person name="Alqarawi S."/>
            <person name="Khalil A.B."/>
            <person name="Sivakumar N."/>
        </authorList>
    </citation>
    <scope>NUCLEOTIDE SEQUENCE [LARGE SCALE GENOMIC DNA]</scope>
    <source>
        <strain evidence="9 10">AK1</strain>
    </source>
</reference>
<feature type="binding site" evidence="8">
    <location>
        <position position="243"/>
    </location>
    <ligand>
        <name>NAD(+)</name>
        <dbReference type="ChEBI" id="CHEBI:57540"/>
    </ligand>
</feature>
<evidence type="ECO:0000256" key="7">
    <source>
        <dbReference type="ARBA" id="ARBA00047925"/>
    </source>
</evidence>
<keyword evidence="4 8" id="KW-0067">ATP-binding</keyword>
<dbReference type="GO" id="GO:0003951">
    <property type="term" value="F:NAD+ kinase activity"/>
    <property type="evidence" value="ECO:0007669"/>
    <property type="project" value="UniProtKB-UniRule"/>
</dbReference>
<evidence type="ECO:0000256" key="2">
    <source>
        <dbReference type="ARBA" id="ARBA00022741"/>
    </source>
</evidence>
<gene>
    <name evidence="8" type="primary">nadK</name>
    <name evidence="9" type="ORF">I532_06910</name>
</gene>
<feature type="binding site" evidence="8">
    <location>
        <begin position="184"/>
        <end position="189"/>
    </location>
    <ligand>
        <name>NAD(+)</name>
        <dbReference type="ChEBI" id="CHEBI:57540"/>
    </ligand>
</feature>
<comment type="similarity">
    <text evidence="8">Belongs to the NAD kinase family.</text>
</comment>
<dbReference type="STRING" id="1300222.I532_06910"/>
<feature type="binding site" evidence="8">
    <location>
        <position position="173"/>
    </location>
    <ligand>
        <name>NAD(+)</name>
        <dbReference type="ChEBI" id="CHEBI:57540"/>
    </ligand>
</feature>
<dbReference type="PATRIC" id="fig|1300222.3.peg.1417"/>
<dbReference type="PANTHER" id="PTHR20275:SF0">
    <property type="entry name" value="NAD KINASE"/>
    <property type="match status" value="1"/>
</dbReference>
<proteinExistence type="inferred from homology"/>
<evidence type="ECO:0000256" key="1">
    <source>
        <dbReference type="ARBA" id="ARBA00022679"/>
    </source>
</evidence>
<comment type="subcellular location">
    <subcellularLocation>
        <location evidence="8">Cytoplasm</location>
    </subcellularLocation>
</comment>
<dbReference type="Gene3D" id="3.40.50.10330">
    <property type="entry name" value="Probable inorganic polyphosphate/atp-NAD kinase, domain 1"/>
    <property type="match status" value="1"/>
</dbReference>
<dbReference type="EMBL" id="APBN01000002">
    <property type="protein sequence ID" value="EMT53724.1"/>
    <property type="molecule type" value="Genomic_DNA"/>
</dbReference>
<dbReference type="GO" id="GO:0051287">
    <property type="term" value="F:NAD binding"/>
    <property type="evidence" value="ECO:0007669"/>
    <property type="project" value="UniProtKB-ARBA"/>
</dbReference>
<dbReference type="HAMAP" id="MF_00361">
    <property type="entry name" value="NAD_kinase"/>
    <property type="match status" value="1"/>
</dbReference>
<keyword evidence="8" id="KW-0963">Cytoplasm</keyword>
<dbReference type="SUPFAM" id="SSF111331">
    <property type="entry name" value="NAD kinase/diacylglycerol kinase-like"/>
    <property type="match status" value="1"/>
</dbReference>
<dbReference type="EC" id="2.7.1.23" evidence="8"/>
<name>M8DBQ8_9BACL</name>
<dbReference type="GO" id="GO:0005737">
    <property type="term" value="C:cytoplasm"/>
    <property type="evidence" value="ECO:0007669"/>
    <property type="project" value="UniProtKB-SubCell"/>
</dbReference>
<organism evidence="9 10">
    <name type="scientific">Brevibacillus borstelensis AK1</name>
    <dbReference type="NCBI Taxonomy" id="1300222"/>
    <lineage>
        <taxon>Bacteria</taxon>
        <taxon>Bacillati</taxon>
        <taxon>Bacillota</taxon>
        <taxon>Bacilli</taxon>
        <taxon>Bacillales</taxon>
        <taxon>Paenibacillaceae</taxon>
        <taxon>Brevibacillus</taxon>
    </lineage>
</organism>
<feature type="binding site" evidence="8">
    <location>
        <begin position="143"/>
        <end position="144"/>
    </location>
    <ligand>
        <name>NAD(+)</name>
        <dbReference type="ChEBI" id="CHEBI:57540"/>
    </ligand>
</feature>
<dbReference type="AlphaFoldDB" id="M8DBQ8"/>
<dbReference type="InterPro" id="IPR017438">
    <property type="entry name" value="ATP-NAD_kinase_N"/>
</dbReference>
<feature type="binding site" evidence="8">
    <location>
        <begin position="69"/>
        <end position="70"/>
    </location>
    <ligand>
        <name>NAD(+)</name>
        <dbReference type="ChEBI" id="CHEBI:57540"/>
    </ligand>
</feature>
<comment type="function">
    <text evidence="8">Involved in the regulation of the intracellular balance of NAD and NADP, and is a key enzyme in the biosynthesis of NADP. Catalyzes specifically the phosphorylation on 2'-hydroxyl of the adenosine moiety of NAD to yield NADP.</text>
</comment>
<dbReference type="GO" id="GO:0005524">
    <property type="term" value="F:ATP binding"/>
    <property type="evidence" value="ECO:0007669"/>
    <property type="project" value="UniProtKB-KW"/>
</dbReference>
<keyword evidence="2 8" id="KW-0547">Nucleotide-binding</keyword>
<dbReference type="InterPro" id="IPR016064">
    <property type="entry name" value="NAD/diacylglycerol_kinase_sf"/>
</dbReference>
<dbReference type="Pfam" id="PF01513">
    <property type="entry name" value="NAD_kinase"/>
    <property type="match status" value="1"/>
</dbReference>
<dbReference type="Gene3D" id="2.60.200.30">
    <property type="entry name" value="Probable inorganic polyphosphate/atp-NAD kinase, domain 2"/>
    <property type="match status" value="1"/>
</dbReference>
<keyword evidence="10" id="KW-1185">Reference proteome</keyword>
<dbReference type="Proteomes" id="UP000012081">
    <property type="component" value="Unassembled WGS sequence"/>
</dbReference>
<evidence type="ECO:0000313" key="10">
    <source>
        <dbReference type="Proteomes" id="UP000012081"/>
    </source>
</evidence>
<keyword evidence="5 8" id="KW-0521">NADP</keyword>
<evidence type="ECO:0000256" key="3">
    <source>
        <dbReference type="ARBA" id="ARBA00022777"/>
    </source>
</evidence>
<protein>
    <recommendedName>
        <fullName evidence="8">NAD kinase</fullName>
        <ecNumber evidence="8">2.7.1.23</ecNumber>
    </recommendedName>
    <alternativeName>
        <fullName evidence="8">ATP-dependent NAD kinase</fullName>
    </alternativeName>
</protein>
<evidence type="ECO:0000313" key="9">
    <source>
        <dbReference type="EMBL" id="EMT53724.1"/>
    </source>
</evidence>
<dbReference type="InterPro" id="IPR017437">
    <property type="entry name" value="ATP-NAD_kinase_PpnK-typ_C"/>
</dbReference>
<comment type="caution">
    <text evidence="9">The sequence shown here is derived from an EMBL/GenBank/DDBJ whole genome shotgun (WGS) entry which is preliminary data.</text>
</comment>
<evidence type="ECO:0000256" key="8">
    <source>
        <dbReference type="HAMAP-Rule" id="MF_00361"/>
    </source>
</evidence>
<evidence type="ECO:0000256" key="5">
    <source>
        <dbReference type="ARBA" id="ARBA00022857"/>
    </source>
</evidence>
<dbReference type="GO" id="GO:0019674">
    <property type="term" value="P:NAD+ metabolic process"/>
    <property type="evidence" value="ECO:0007669"/>
    <property type="project" value="InterPro"/>
</dbReference>
<accession>M8DBQ8</accession>
<evidence type="ECO:0000256" key="4">
    <source>
        <dbReference type="ARBA" id="ARBA00022840"/>
    </source>
</evidence>
<evidence type="ECO:0000256" key="6">
    <source>
        <dbReference type="ARBA" id="ARBA00023027"/>
    </source>
</evidence>
<keyword evidence="3 8" id="KW-0418">Kinase</keyword>